<reference evidence="2" key="1">
    <citation type="journal article" date="2022" name="Nat. Commun.">
        <title>Chromosome evolution and the genetic basis of agronomically important traits in greater yam.</title>
        <authorList>
            <person name="Bredeson J.V."/>
            <person name="Lyons J.B."/>
            <person name="Oniyinde I.O."/>
            <person name="Okereke N.R."/>
            <person name="Kolade O."/>
            <person name="Nnabue I."/>
            <person name="Nwadili C.O."/>
            <person name="Hribova E."/>
            <person name="Parker M."/>
            <person name="Nwogha J."/>
            <person name="Shu S."/>
            <person name="Carlson J."/>
            <person name="Kariba R."/>
            <person name="Muthemba S."/>
            <person name="Knop K."/>
            <person name="Barton G.J."/>
            <person name="Sherwood A.V."/>
            <person name="Lopez-Montes A."/>
            <person name="Asiedu R."/>
            <person name="Jamnadass R."/>
            <person name="Muchugi A."/>
            <person name="Goodstein D."/>
            <person name="Egesi C.N."/>
            <person name="Featherston J."/>
            <person name="Asfaw A."/>
            <person name="Simpson G.G."/>
            <person name="Dolezel J."/>
            <person name="Hendre P.S."/>
            <person name="Van Deynze A."/>
            <person name="Kumar P.L."/>
            <person name="Obidiegwu J.E."/>
            <person name="Bhattacharjee R."/>
            <person name="Rokhsar D.S."/>
        </authorList>
    </citation>
    <scope>NUCLEOTIDE SEQUENCE [LARGE SCALE GENOMIC DNA]</scope>
    <source>
        <strain evidence="2">cv. TDa95/00328</strain>
    </source>
</reference>
<dbReference type="Proteomes" id="UP000827976">
    <property type="component" value="Chromosome 5"/>
</dbReference>
<evidence type="ECO:0000313" key="2">
    <source>
        <dbReference type="Proteomes" id="UP000827976"/>
    </source>
</evidence>
<comment type="caution">
    <text evidence="1">The sequence shown here is derived from an EMBL/GenBank/DDBJ whole genome shotgun (WGS) entry which is preliminary data.</text>
</comment>
<protein>
    <submittedName>
        <fullName evidence="1">Tify domain-containing protein</fullName>
    </submittedName>
</protein>
<gene>
    <name evidence="1" type="ORF">IHE45_05G103500</name>
</gene>
<organism evidence="1 2">
    <name type="scientific">Dioscorea alata</name>
    <name type="common">Purple yam</name>
    <dbReference type="NCBI Taxonomy" id="55571"/>
    <lineage>
        <taxon>Eukaryota</taxon>
        <taxon>Viridiplantae</taxon>
        <taxon>Streptophyta</taxon>
        <taxon>Embryophyta</taxon>
        <taxon>Tracheophyta</taxon>
        <taxon>Spermatophyta</taxon>
        <taxon>Magnoliopsida</taxon>
        <taxon>Liliopsida</taxon>
        <taxon>Dioscoreales</taxon>
        <taxon>Dioscoreaceae</taxon>
        <taxon>Dioscorea</taxon>
    </lineage>
</organism>
<proteinExistence type="predicted"/>
<evidence type="ECO:0000313" key="1">
    <source>
        <dbReference type="EMBL" id="KAH7682149.1"/>
    </source>
</evidence>
<name>A0ACB7W459_DIOAL</name>
<sequence length="167" mass="18853">MKKMNGGGGDELELNLCLGSPEPSPKANSGGGRNSQEQLRQMTIFYAGHVCVSEVTQFQAKAIICMAKGLPLREEGEEVHQKEKEKEIIISSPSQSSLLYPQQQQQLQQQQQKNNSNNNQYHALPQLVQVQSMKRSLQRFLQKRKTRLDSSSPYCFLRHSLPAVRSL</sequence>
<keyword evidence="2" id="KW-1185">Reference proteome</keyword>
<accession>A0ACB7W459</accession>
<dbReference type="EMBL" id="CM037015">
    <property type="protein sequence ID" value="KAH7682149.1"/>
    <property type="molecule type" value="Genomic_DNA"/>
</dbReference>